<reference evidence="2" key="1">
    <citation type="submission" date="2020-07" db="EMBL/GenBank/DDBJ databases">
        <title>Draft Genome Sequence of a Deep-Sea Yeast, Naganishia (Cryptococcus) liquefaciens strain N6.</title>
        <authorList>
            <person name="Han Y.W."/>
            <person name="Kajitani R."/>
            <person name="Morimoto H."/>
            <person name="Parhat M."/>
            <person name="Tsubouchi H."/>
            <person name="Bakenova O."/>
            <person name="Ogata M."/>
            <person name="Argunhan B."/>
            <person name="Aoki R."/>
            <person name="Kajiwara S."/>
            <person name="Itoh T."/>
            <person name="Iwasaki H."/>
        </authorList>
    </citation>
    <scope>NUCLEOTIDE SEQUENCE</scope>
    <source>
        <strain evidence="2">N6</strain>
    </source>
</reference>
<feature type="region of interest" description="Disordered" evidence="1">
    <location>
        <begin position="290"/>
        <end position="320"/>
    </location>
</feature>
<proteinExistence type="predicted"/>
<feature type="region of interest" description="Disordered" evidence="1">
    <location>
        <begin position="1"/>
        <end position="63"/>
    </location>
</feature>
<organism evidence="2 3">
    <name type="scientific">Naganishia liquefaciens</name>
    <dbReference type="NCBI Taxonomy" id="104408"/>
    <lineage>
        <taxon>Eukaryota</taxon>
        <taxon>Fungi</taxon>
        <taxon>Dikarya</taxon>
        <taxon>Basidiomycota</taxon>
        <taxon>Agaricomycotina</taxon>
        <taxon>Tremellomycetes</taxon>
        <taxon>Filobasidiales</taxon>
        <taxon>Filobasidiaceae</taxon>
        <taxon>Naganishia</taxon>
    </lineage>
</organism>
<evidence type="ECO:0000256" key="1">
    <source>
        <dbReference type="SAM" id="MobiDB-lite"/>
    </source>
</evidence>
<sequence>MSVLKPPMTPASMGSLPTPTAQVLPSPAGKQGLGVSTSAHTPTAITSSYRSSNPHLPGSQKSRREQAVVFVFDATYLTREMFFKVTAKGGSLEGIMRRLVDNGKQSVRVGKASEGPSNVAKAARSGAADEQGKGKGKANEDEGFELRVSTIVTCSPSSSSPSSSTSRILYQQYFQPYKDFIIALPLLLGYFKSARDLSPEISTATPLAGVKFGYGDHQNTGDEDKEWLEEFGLAVTAEEEAVKPEPMPPTPSRRDASSSQCLLEGAVAALELFDIQRNHPFVVPDLSAAKTRSGATPSPFPPNKQLSATSGLTPQQRPSPLLSALHLTPSAARRGRQSGQADSMEPDKTDTYLIIFAGKDPLYTDGFNSALPNTPVVDSGRLSKPRTLKDPTSDVLTGLPSPSPSPEDKQSNSRSDPSSKSSSPQVVMENKNRMYDGFGWNQVLEQVWKRGIAFGWVHLYSENPSSATAQLPDGILAKFFDALKKRPQAKDGREYREEGPWWQAKDGEKAMFKGLNPPRVKKPEVEMKITVEAEKNANGKRPYPVGASPLEQDMATEAKRFKADAAAAAAARVGTPTGLPFPSPALPGIPGQNGAGSANITPQQLAALQQARAQALLQRQQSALQRSTMANAANVPGNMTQNPALASGAAGDQAKNINQLKQATLAAAPPVAGAGAQGISATQGILHMQALQSELIRQQHAQLQVKQQHQLKSLPQAANANVAAAGNAPGGPSAANSATKAMAGPAVRPQASPANPRGAGEIVIWKGKISTQPSRFQQDAKAREAAPSVAALISTKNGKADDYLPAQWPSGYLTITGARKLDVLELQNMARKGICRFVEFRPFVEDGGDVTKNAFMVQQFANKLANSALMFIYHFGPLPGCGVVLVPHRGQPNAPYRLLGACFFTSAIPATLGPLPVVKPGEQPQKATAPQSMPPQPPAQPSMGMINPMVNAHIRPPGPQGLQAPGPNRPPMSLQMQMPMPMAQQPPIPMNNPPPLQAMPNTSGMDASLNDLTPEQIQMLMNQLQQMQGGSLIT</sequence>
<evidence type="ECO:0000313" key="2">
    <source>
        <dbReference type="EMBL" id="GHJ88541.1"/>
    </source>
</evidence>
<name>A0A8H3YIF6_9TREE</name>
<dbReference type="Proteomes" id="UP000620104">
    <property type="component" value="Unassembled WGS sequence"/>
</dbReference>
<feature type="compositionally biased region" description="Polar residues" evidence="1">
    <location>
        <begin position="34"/>
        <end position="54"/>
    </location>
</feature>
<feature type="region of interest" description="Disordered" evidence="1">
    <location>
        <begin position="919"/>
        <end position="939"/>
    </location>
</feature>
<feature type="compositionally biased region" description="Basic and acidic residues" evidence="1">
    <location>
        <begin position="130"/>
        <end position="140"/>
    </location>
</feature>
<dbReference type="AlphaFoldDB" id="A0A8H3YIF6"/>
<comment type="caution">
    <text evidence="2">The sequence shown here is derived from an EMBL/GenBank/DDBJ whole genome shotgun (WGS) entry which is preliminary data.</text>
</comment>
<feature type="region of interest" description="Disordered" evidence="1">
    <location>
        <begin position="368"/>
        <end position="426"/>
    </location>
</feature>
<evidence type="ECO:0000313" key="3">
    <source>
        <dbReference type="Proteomes" id="UP000620104"/>
    </source>
</evidence>
<feature type="compositionally biased region" description="Low complexity" evidence="1">
    <location>
        <begin position="412"/>
        <end position="425"/>
    </location>
</feature>
<protein>
    <submittedName>
        <fullName evidence="2">Uncharacterized protein</fullName>
    </submittedName>
</protein>
<gene>
    <name evidence="2" type="ORF">NliqN6_4943</name>
</gene>
<keyword evidence="3" id="KW-1185">Reference proteome</keyword>
<feature type="compositionally biased region" description="Low complexity" evidence="1">
    <location>
        <begin position="723"/>
        <end position="738"/>
    </location>
</feature>
<feature type="region of interest" description="Disordered" evidence="1">
    <location>
        <begin position="723"/>
        <end position="757"/>
    </location>
</feature>
<dbReference type="EMBL" id="BLZA01000030">
    <property type="protein sequence ID" value="GHJ88541.1"/>
    <property type="molecule type" value="Genomic_DNA"/>
</dbReference>
<dbReference type="OrthoDB" id="2589795at2759"/>
<feature type="compositionally biased region" description="Polar residues" evidence="1">
    <location>
        <begin position="304"/>
        <end position="318"/>
    </location>
</feature>
<feature type="region of interest" description="Disordered" evidence="1">
    <location>
        <begin position="108"/>
        <end position="140"/>
    </location>
</feature>
<accession>A0A8H3YIF6</accession>